<feature type="compositionally biased region" description="Basic and acidic residues" evidence="1">
    <location>
        <begin position="43"/>
        <end position="52"/>
    </location>
</feature>
<proteinExistence type="predicted"/>
<name>A0A1B0Z1K6_9PROT</name>
<feature type="compositionally biased region" description="Basic residues" evidence="1">
    <location>
        <begin position="21"/>
        <end position="42"/>
    </location>
</feature>
<accession>A0A1B0Z1K6</accession>
<dbReference type="Pfam" id="PF13392">
    <property type="entry name" value="HNH_3"/>
    <property type="match status" value="1"/>
</dbReference>
<dbReference type="SUPFAM" id="SSF54060">
    <property type="entry name" value="His-Me finger endonucleases"/>
    <property type="match status" value="1"/>
</dbReference>
<protein>
    <recommendedName>
        <fullName evidence="2">HNH nuclease domain-containing protein</fullName>
    </recommendedName>
</protein>
<organism evidence="3">
    <name type="scientific">uncultured Alphaproteobacteria bacterium</name>
    <dbReference type="NCBI Taxonomy" id="91750"/>
    <lineage>
        <taxon>Bacteria</taxon>
        <taxon>Pseudomonadati</taxon>
        <taxon>Pseudomonadota</taxon>
        <taxon>Alphaproteobacteria</taxon>
        <taxon>environmental samples</taxon>
    </lineage>
</organism>
<evidence type="ECO:0000313" key="3">
    <source>
        <dbReference type="EMBL" id="ANO58073.1"/>
    </source>
</evidence>
<dbReference type="AlphaFoldDB" id="A0A1B0Z1K6"/>
<feature type="compositionally biased region" description="Basic residues" evidence="1">
    <location>
        <begin position="61"/>
        <end position="74"/>
    </location>
</feature>
<feature type="compositionally biased region" description="Basic and acidic residues" evidence="1">
    <location>
        <begin position="1"/>
        <end position="20"/>
    </location>
</feature>
<feature type="region of interest" description="Disordered" evidence="1">
    <location>
        <begin position="1"/>
        <end position="74"/>
    </location>
</feature>
<dbReference type="EMBL" id="KT997797">
    <property type="protein sequence ID" value="ANO58073.1"/>
    <property type="molecule type" value="Genomic_DNA"/>
</dbReference>
<feature type="domain" description="HNH nuclease" evidence="2">
    <location>
        <begin position="42"/>
        <end position="69"/>
    </location>
</feature>
<dbReference type="Gene3D" id="3.90.75.20">
    <property type="match status" value="1"/>
</dbReference>
<reference evidence="3" key="1">
    <citation type="submission" date="2015-11" db="EMBL/GenBank/DDBJ databases">
        <title>Genomes of Abundant and Widespread Viruses from the Deep Ocean.</title>
        <authorList>
            <person name="Mizuno C.M."/>
            <person name="Ghai R."/>
            <person name="Saghai A."/>
            <person name="Lopez-Garcia P."/>
            <person name="Rodriguez-Valera F."/>
        </authorList>
    </citation>
    <scope>NUCLEOTIDE SEQUENCE</scope>
</reference>
<sequence length="74" mass="8939">MARNYRKEYDNYHSRPEQRKNRSSRVLARRIMKKRLGVKRIKGKDVDHKDSNPRNNSRSNLRIRSKSSNRSRNA</sequence>
<dbReference type="InterPro" id="IPR003615">
    <property type="entry name" value="HNH_nuc"/>
</dbReference>
<evidence type="ECO:0000256" key="1">
    <source>
        <dbReference type="SAM" id="MobiDB-lite"/>
    </source>
</evidence>
<dbReference type="InterPro" id="IPR044925">
    <property type="entry name" value="His-Me_finger_sf"/>
</dbReference>
<evidence type="ECO:0000259" key="2">
    <source>
        <dbReference type="Pfam" id="PF13392"/>
    </source>
</evidence>